<sequence length="770" mass="83346">MDLLAFIRTADPTKVRVVERQRAEDEPRLLESTVGRVVLLLPIAPARASSELEASVEKLFDEGASGDEGDADVRPVAVTTDSIVEDVLREDYGSLGGASTAGKSMSAVLSLFTGAVLDAEARGEPIPTLPFVTSSVSATPERKDKSPADSAPGLNLRTIGAPQRFVISSDSSHHSSANITEAEVDSIVRSSAPAIATVTTVTALIDTDATATRAPVAPSLFGVGSSSTSRTDSVPGGFFDVSGSDFLIGGIRIVVDADSDLQKVYVPRWSATNEFGLDDSRICREMLDEFAPLKFFASVRGMVHDQLFTKFNVGATRQISLNAEVRMRAEYNIREKRKFRAVVDEQGELLKIKDGEIESLKAQLLLKEAEAAEAIRLRADVFKFESAEQSLRSEVGGFKRSKRCLRKREKNELDVKVTDLFASIKVREQEVADLDAQVTFVKLQNDNLVGQVHELEISSVGLQEKIAAYEGFVSQLEKFQDEKLEEVNEKFDKLYADFVEMALHLEEKFYPHLLTTISGRRWLLTYGMGLAVAKWLNSTEYLLALGAGISKAIEKGMQEGLSAGITHGAEGRQLADVAAYNPSAEADHLSALQHLQDVNFSLIAELKSNKDASVDTIMNLLRLDDVLAERLGLTESQPHVNQLMVPINRSSDQRVVGASSLSLSLEVSHSRAKKMRENIGNHVSALRGVFVPLSDPLSAAALEGMEGTFGSTHDAAATLSITFVSASAIPPISTDDYEVAHADGQGGASVGDEIDDMNLFVSNAELNISE</sequence>
<reference evidence="2" key="1">
    <citation type="journal article" date="2019" name="Sci. Rep.">
        <title>Draft genome of Tanacetum cinerariifolium, the natural source of mosquito coil.</title>
        <authorList>
            <person name="Yamashiro T."/>
            <person name="Shiraishi A."/>
            <person name="Satake H."/>
            <person name="Nakayama K."/>
        </authorList>
    </citation>
    <scope>NUCLEOTIDE SEQUENCE</scope>
</reference>
<evidence type="ECO:0008006" key="3">
    <source>
        <dbReference type="Google" id="ProtNLM"/>
    </source>
</evidence>
<comment type="caution">
    <text evidence="2">The sequence shown here is derived from an EMBL/GenBank/DDBJ whole genome shotgun (WGS) entry which is preliminary data.</text>
</comment>
<dbReference type="EMBL" id="BKCJ010000565">
    <property type="protein sequence ID" value="GEU34342.1"/>
    <property type="molecule type" value="Genomic_DNA"/>
</dbReference>
<accession>A0A6L2JCC0</accession>
<name>A0A6L2JCC0_TANCI</name>
<gene>
    <name evidence="2" type="ORF">Tci_006320</name>
</gene>
<feature type="region of interest" description="Disordered" evidence="1">
    <location>
        <begin position="135"/>
        <end position="154"/>
    </location>
</feature>
<dbReference type="AlphaFoldDB" id="A0A6L2JCC0"/>
<evidence type="ECO:0000313" key="2">
    <source>
        <dbReference type="EMBL" id="GEU34342.1"/>
    </source>
</evidence>
<evidence type="ECO:0000256" key="1">
    <source>
        <dbReference type="SAM" id="MobiDB-lite"/>
    </source>
</evidence>
<protein>
    <recommendedName>
        <fullName evidence="3">Transposase (Putative), gypsy type</fullName>
    </recommendedName>
</protein>
<proteinExistence type="predicted"/>
<organism evidence="2">
    <name type="scientific">Tanacetum cinerariifolium</name>
    <name type="common">Dalmatian daisy</name>
    <name type="synonym">Chrysanthemum cinerariifolium</name>
    <dbReference type="NCBI Taxonomy" id="118510"/>
    <lineage>
        <taxon>Eukaryota</taxon>
        <taxon>Viridiplantae</taxon>
        <taxon>Streptophyta</taxon>
        <taxon>Embryophyta</taxon>
        <taxon>Tracheophyta</taxon>
        <taxon>Spermatophyta</taxon>
        <taxon>Magnoliopsida</taxon>
        <taxon>eudicotyledons</taxon>
        <taxon>Gunneridae</taxon>
        <taxon>Pentapetalae</taxon>
        <taxon>asterids</taxon>
        <taxon>campanulids</taxon>
        <taxon>Asterales</taxon>
        <taxon>Asteraceae</taxon>
        <taxon>Asteroideae</taxon>
        <taxon>Anthemideae</taxon>
        <taxon>Anthemidinae</taxon>
        <taxon>Tanacetum</taxon>
    </lineage>
</organism>